<dbReference type="OrthoDB" id="23692at2"/>
<dbReference type="InterPro" id="IPR050706">
    <property type="entry name" value="Cyclic-di-GMP_PDE-like"/>
</dbReference>
<organism evidence="3 4">
    <name type="scientific">Tabrizicola piscis</name>
    <dbReference type="NCBI Taxonomy" id="2494374"/>
    <lineage>
        <taxon>Bacteria</taxon>
        <taxon>Pseudomonadati</taxon>
        <taxon>Pseudomonadota</taxon>
        <taxon>Alphaproteobacteria</taxon>
        <taxon>Rhodobacterales</taxon>
        <taxon>Paracoccaceae</taxon>
        <taxon>Tabrizicola</taxon>
    </lineage>
</organism>
<dbReference type="Gene3D" id="3.20.20.450">
    <property type="entry name" value="EAL domain"/>
    <property type="match status" value="1"/>
</dbReference>
<dbReference type="KEGG" id="taw:EI545_10320"/>
<dbReference type="Pfam" id="PF00563">
    <property type="entry name" value="EAL"/>
    <property type="match status" value="1"/>
</dbReference>
<gene>
    <name evidence="3" type="ORF">EI545_10320</name>
</gene>
<protein>
    <submittedName>
        <fullName evidence="3">EAL domain-containing protein</fullName>
    </submittedName>
</protein>
<dbReference type="InterPro" id="IPR001633">
    <property type="entry name" value="EAL_dom"/>
</dbReference>
<accession>A0A3S8U6Q4</accession>
<dbReference type="InterPro" id="IPR035919">
    <property type="entry name" value="EAL_sf"/>
</dbReference>
<name>A0A3S8U6Q4_9RHOB</name>
<proteinExistence type="predicted"/>
<dbReference type="RefSeq" id="WP_125325395.1">
    <property type="nucleotide sequence ID" value="NZ_CP034328.1"/>
</dbReference>
<dbReference type="AlphaFoldDB" id="A0A3S8U6Q4"/>
<dbReference type="EMBL" id="CP034328">
    <property type="protein sequence ID" value="AZL59200.1"/>
    <property type="molecule type" value="Genomic_DNA"/>
</dbReference>
<evidence type="ECO:0000259" key="2">
    <source>
        <dbReference type="PROSITE" id="PS50883"/>
    </source>
</evidence>
<evidence type="ECO:0000313" key="3">
    <source>
        <dbReference type="EMBL" id="AZL59200.1"/>
    </source>
</evidence>
<dbReference type="GO" id="GO:0071111">
    <property type="term" value="F:cyclic-guanylate-specific phosphodiesterase activity"/>
    <property type="evidence" value="ECO:0007669"/>
    <property type="project" value="InterPro"/>
</dbReference>
<sequence length="290" mass="32228">MKDKTSKFDRDPDLASPLDVAMSAQDRETLAMVASALRERRMRLAFQPVVYAADPSVIGFFEGYIRLLNPRDQVIPARDFMGAVEQQELGREIDCAALQMGLMVLQRNPQIRVSVNMSARSVGYQPWVKILRKALRETPRLGHSLILEINEASALQVPDVLKPFMAEMRDHGIVFALDDFGAGMTSLRQLRDLRFEIAKIDGALVRDVDRVADQQMMARAAIALAQQMGMYLVAEAVETEAEANWLRDAGVGCLQGYLFGAPTVTPDFRAFRHGRPNLPAERGKAGGRSP</sequence>
<dbReference type="PROSITE" id="PS50883">
    <property type="entry name" value="EAL"/>
    <property type="match status" value="1"/>
</dbReference>
<dbReference type="Proteomes" id="UP000282002">
    <property type="component" value="Chromosome"/>
</dbReference>
<dbReference type="PANTHER" id="PTHR33121">
    <property type="entry name" value="CYCLIC DI-GMP PHOSPHODIESTERASE PDEF"/>
    <property type="match status" value="1"/>
</dbReference>
<dbReference type="SUPFAM" id="SSF141868">
    <property type="entry name" value="EAL domain-like"/>
    <property type="match status" value="1"/>
</dbReference>
<dbReference type="PANTHER" id="PTHR33121:SF79">
    <property type="entry name" value="CYCLIC DI-GMP PHOSPHODIESTERASE PDED-RELATED"/>
    <property type="match status" value="1"/>
</dbReference>
<evidence type="ECO:0000256" key="1">
    <source>
        <dbReference type="SAM" id="MobiDB-lite"/>
    </source>
</evidence>
<dbReference type="CDD" id="cd01948">
    <property type="entry name" value="EAL"/>
    <property type="match status" value="1"/>
</dbReference>
<reference evidence="3 4" key="1">
    <citation type="submission" date="2018-12" db="EMBL/GenBank/DDBJ databases">
        <title>Complete genome sequencing of Tabrizicola sp. K13M18.</title>
        <authorList>
            <person name="Bae J.-W."/>
        </authorList>
    </citation>
    <scope>NUCLEOTIDE SEQUENCE [LARGE SCALE GENOMIC DNA]</scope>
    <source>
        <strain evidence="3 4">K13M18</strain>
    </source>
</reference>
<dbReference type="SMART" id="SM00052">
    <property type="entry name" value="EAL"/>
    <property type="match status" value="1"/>
</dbReference>
<feature type="region of interest" description="Disordered" evidence="1">
    <location>
        <begin position="270"/>
        <end position="290"/>
    </location>
</feature>
<keyword evidence="4" id="KW-1185">Reference proteome</keyword>
<feature type="domain" description="EAL" evidence="2">
    <location>
        <begin position="26"/>
        <end position="276"/>
    </location>
</feature>
<evidence type="ECO:0000313" key="4">
    <source>
        <dbReference type="Proteomes" id="UP000282002"/>
    </source>
</evidence>